<keyword evidence="3" id="KW-0808">Transferase</keyword>
<sequence>MFLAILIPIQFNRLGSNLLWPADQWCLLVNGSLKVDSDQHWICVRSGQKVETSSGWLLCLLEIVYLSQELTLSKGSNCSSLWFSKRKMLKEERLVGVGLITLLHVGFLSICIASENQPCRPSSCGDIAKISDPFRLKGDPSGCGDRQYELACENNRTIINLNHKKYYVAQINYHNYTIRVVNPGIRKGNCFSTPLYSLTSQQLGYGDPYYWRHKWEINTTVLLNCTIPVNDHNLIPIIHCNTSGNSSSSLTYSYALVGNPKLRDVPYSCAIGTTLFYRSAAVSQPRNRSMSDLQDELLMGVELSFLHYRCSRECNVQGRYCHLNYIHSTLQCKIVPTVCDYPIVCIKPIWLRHLLYLLALIYTAILSNQFQIFAIVIGGRTVLGILCLSAYVIYRFRQRHLSLDDSIEDFLQNQRNLQPISSEDAGHVKTNGQDFINEVATIGRIHHVNVVRLIGFCVEGSKWALIYDFMPNGSLDKYTFPERKNSVPLSWEILYKIALGVGRGIEYLHQGCDMQILHFDIKPHNILLDKTFAPKVSDFGLAKLYSANQSIVSLTAARGTLGYIAPELFYKNIGGVSYKADVYSFGMLLMEMVGKKRYVNALKDNSSEMYFPSWIYDQINKGEDMEMGDATEDEKKCARKMVIVALWCIQMKPTDRPSMSKALEMLEGDIELLKMPPKPTLYSQNRSIEDHGNNPNGIPASSCNAMITISLDGRLGKMHSSEATHRYIQNGSNAGIPAPALSQDYFRVGLYSGPIEAHDSSGLRSDHRRELCYGRRLPPKALTLPQRKHSSPTKHIRAGIQRPRLWHSEQSLAALETKKFIRQ</sequence>
<dbReference type="PROSITE" id="PS50011">
    <property type="entry name" value="PROTEIN_KINASE_DOM"/>
    <property type="match status" value="1"/>
</dbReference>
<dbReference type="SMART" id="SM00220">
    <property type="entry name" value="S_TKc"/>
    <property type="match status" value="1"/>
</dbReference>
<dbReference type="InterPro" id="IPR008271">
    <property type="entry name" value="Ser/Thr_kinase_AS"/>
</dbReference>
<evidence type="ECO:0000313" key="15">
    <source>
        <dbReference type="Proteomes" id="UP000288805"/>
    </source>
</evidence>
<evidence type="ECO:0000256" key="3">
    <source>
        <dbReference type="ARBA" id="ARBA00022679"/>
    </source>
</evidence>
<dbReference type="Gene3D" id="3.30.200.20">
    <property type="entry name" value="Phosphorylase Kinase, domain 1"/>
    <property type="match status" value="1"/>
</dbReference>
<dbReference type="GO" id="GO:0016020">
    <property type="term" value="C:membrane"/>
    <property type="evidence" value="ECO:0007669"/>
    <property type="project" value="UniProtKB-SubCell"/>
</dbReference>
<evidence type="ECO:0000256" key="10">
    <source>
        <dbReference type="ARBA" id="ARBA00023136"/>
    </source>
</evidence>
<dbReference type="AlphaFoldDB" id="A0A438HT36"/>
<evidence type="ECO:0000256" key="7">
    <source>
        <dbReference type="ARBA" id="ARBA00022777"/>
    </source>
</evidence>
<keyword evidence="6" id="KW-0547">Nucleotide-binding</keyword>
<gene>
    <name evidence="14" type="primary">LRK10_38</name>
    <name evidence="14" type="ORF">CK203_036313</name>
</gene>
<protein>
    <submittedName>
        <fullName evidence="14">Rust resistance kinase Lr10</fullName>
    </submittedName>
</protein>
<feature type="domain" description="Protein kinase" evidence="13">
    <location>
        <begin position="372"/>
        <end position="673"/>
    </location>
</feature>
<evidence type="ECO:0000256" key="5">
    <source>
        <dbReference type="ARBA" id="ARBA00022729"/>
    </source>
</evidence>
<dbReference type="Proteomes" id="UP000288805">
    <property type="component" value="Unassembled WGS sequence"/>
</dbReference>
<keyword evidence="2" id="KW-0723">Serine/threonine-protein kinase</keyword>
<accession>A0A438HT36</accession>
<dbReference type="InterPro" id="IPR011009">
    <property type="entry name" value="Kinase-like_dom_sf"/>
</dbReference>
<evidence type="ECO:0000256" key="4">
    <source>
        <dbReference type="ARBA" id="ARBA00022692"/>
    </source>
</evidence>
<evidence type="ECO:0000256" key="6">
    <source>
        <dbReference type="ARBA" id="ARBA00022741"/>
    </source>
</evidence>
<dbReference type="InterPro" id="IPR000719">
    <property type="entry name" value="Prot_kinase_dom"/>
</dbReference>
<dbReference type="InterPro" id="IPR045874">
    <property type="entry name" value="LRK10/LRL21-25-like"/>
</dbReference>
<dbReference type="PANTHER" id="PTHR27009">
    <property type="entry name" value="RUST RESISTANCE KINASE LR10-RELATED"/>
    <property type="match status" value="1"/>
</dbReference>
<feature type="transmembrane region" description="Helical" evidence="12">
    <location>
        <begin position="372"/>
        <end position="394"/>
    </location>
</feature>
<keyword evidence="9 12" id="KW-1133">Transmembrane helix</keyword>
<evidence type="ECO:0000256" key="9">
    <source>
        <dbReference type="ARBA" id="ARBA00022989"/>
    </source>
</evidence>
<dbReference type="FunFam" id="1.10.510.10:FF:000590">
    <property type="entry name" value="PR5-like receptor kinase"/>
    <property type="match status" value="1"/>
</dbReference>
<evidence type="ECO:0000256" key="2">
    <source>
        <dbReference type="ARBA" id="ARBA00022527"/>
    </source>
</evidence>
<evidence type="ECO:0000256" key="11">
    <source>
        <dbReference type="ARBA" id="ARBA00023180"/>
    </source>
</evidence>
<comment type="subcellular location">
    <subcellularLocation>
        <location evidence="1">Membrane</location>
        <topology evidence="1">Single-pass type I membrane protein</topology>
    </subcellularLocation>
</comment>
<dbReference type="InterPro" id="IPR025287">
    <property type="entry name" value="WAK_GUB"/>
</dbReference>
<dbReference type="GO" id="GO:0005524">
    <property type="term" value="F:ATP binding"/>
    <property type="evidence" value="ECO:0007669"/>
    <property type="project" value="UniProtKB-KW"/>
</dbReference>
<evidence type="ECO:0000259" key="13">
    <source>
        <dbReference type="PROSITE" id="PS50011"/>
    </source>
</evidence>
<dbReference type="SUPFAM" id="SSF56112">
    <property type="entry name" value="Protein kinase-like (PK-like)"/>
    <property type="match status" value="1"/>
</dbReference>
<keyword evidence="5" id="KW-0732">Signal</keyword>
<keyword evidence="8" id="KW-0067">ATP-binding</keyword>
<dbReference type="GO" id="GO:0030247">
    <property type="term" value="F:polysaccharide binding"/>
    <property type="evidence" value="ECO:0007669"/>
    <property type="project" value="InterPro"/>
</dbReference>
<dbReference type="Pfam" id="PF00069">
    <property type="entry name" value="Pkinase"/>
    <property type="match status" value="1"/>
</dbReference>
<organism evidence="14 15">
    <name type="scientific">Vitis vinifera</name>
    <name type="common">Grape</name>
    <dbReference type="NCBI Taxonomy" id="29760"/>
    <lineage>
        <taxon>Eukaryota</taxon>
        <taxon>Viridiplantae</taxon>
        <taxon>Streptophyta</taxon>
        <taxon>Embryophyta</taxon>
        <taxon>Tracheophyta</taxon>
        <taxon>Spermatophyta</taxon>
        <taxon>Magnoliopsida</taxon>
        <taxon>eudicotyledons</taxon>
        <taxon>Gunneridae</taxon>
        <taxon>Pentapetalae</taxon>
        <taxon>rosids</taxon>
        <taxon>Vitales</taxon>
        <taxon>Vitaceae</taxon>
        <taxon>Viteae</taxon>
        <taxon>Vitis</taxon>
    </lineage>
</organism>
<comment type="caution">
    <text evidence="14">The sequence shown here is derived from an EMBL/GenBank/DDBJ whole genome shotgun (WGS) entry which is preliminary data.</text>
</comment>
<keyword evidence="10 12" id="KW-0472">Membrane</keyword>
<reference evidence="14 15" key="1">
    <citation type="journal article" date="2018" name="PLoS Genet.">
        <title>Population sequencing reveals clonal diversity and ancestral inbreeding in the grapevine cultivar Chardonnay.</title>
        <authorList>
            <person name="Roach M.J."/>
            <person name="Johnson D.L."/>
            <person name="Bohlmann J."/>
            <person name="van Vuuren H.J."/>
            <person name="Jones S.J."/>
            <person name="Pretorius I.S."/>
            <person name="Schmidt S.A."/>
            <person name="Borneman A.R."/>
        </authorList>
    </citation>
    <scope>NUCLEOTIDE SEQUENCE [LARGE SCALE GENOMIC DNA]</scope>
    <source>
        <strain evidence="15">cv. Chardonnay</strain>
        <tissue evidence="14">Leaf</tissue>
    </source>
</reference>
<evidence type="ECO:0000313" key="14">
    <source>
        <dbReference type="EMBL" id="RVW87560.1"/>
    </source>
</evidence>
<evidence type="ECO:0000256" key="12">
    <source>
        <dbReference type="SAM" id="Phobius"/>
    </source>
</evidence>
<dbReference type="Gene3D" id="1.10.510.10">
    <property type="entry name" value="Transferase(Phosphotransferase) domain 1"/>
    <property type="match status" value="1"/>
</dbReference>
<dbReference type="Pfam" id="PF13947">
    <property type="entry name" value="GUB_WAK_bind"/>
    <property type="match status" value="1"/>
</dbReference>
<keyword evidence="11" id="KW-0325">Glycoprotein</keyword>
<dbReference type="PROSITE" id="PS00108">
    <property type="entry name" value="PROTEIN_KINASE_ST"/>
    <property type="match status" value="1"/>
</dbReference>
<keyword evidence="7 14" id="KW-0418">Kinase</keyword>
<name>A0A438HT36_VITVI</name>
<evidence type="ECO:0000256" key="1">
    <source>
        <dbReference type="ARBA" id="ARBA00004479"/>
    </source>
</evidence>
<evidence type="ECO:0000256" key="8">
    <source>
        <dbReference type="ARBA" id="ARBA00022840"/>
    </source>
</evidence>
<dbReference type="EMBL" id="QGNW01000183">
    <property type="protein sequence ID" value="RVW87560.1"/>
    <property type="molecule type" value="Genomic_DNA"/>
</dbReference>
<proteinExistence type="predicted"/>
<keyword evidence="4 12" id="KW-0812">Transmembrane</keyword>
<feature type="transmembrane region" description="Helical" evidence="12">
    <location>
        <begin position="349"/>
        <end position="365"/>
    </location>
</feature>
<dbReference type="GO" id="GO:0004674">
    <property type="term" value="F:protein serine/threonine kinase activity"/>
    <property type="evidence" value="ECO:0007669"/>
    <property type="project" value="UniProtKB-KW"/>
</dbReference>